<evidence type="ECO:0000256" key="2">
    <source>
        <dbReference type="SAM" id="MobiDB-lite"/>
    </source>
</evidence>
<proteinExistence type="inferred from homology"/>
<dbReference type="GO" id="GO:0017148">
    <property type="term" value="P:negative regulation of translation"/>
    <property type="evidence" value="ECO:0007669"/>
    <property type="project" value="TreeGrafter"/>
</dbReference>
<dbReference type="InterPro" id="IPR043519">
    <property type="entry name" value="NT_sf"/>
</dbReference>
<dbReference type="AlphaFoldDB" id="A0A1D2A474"/>
<sequence length="248" mass="26382">THACPPCHAVTLPFVDLFRRVKSQGMAVRLDPVHALHRPAPFAQHPGRAMLAAWAPGFSSRGDCHAKPWQSVGVKGRSASRAHALRAASHPPPPQASGFGPPAPSFAPDSPSEDASTAEAFALARTLARVAEEGKGGNTRALHVAPLVYWTRVMVLSTVTNRPQLRAMLARMEAEALGRHGATPAPGPGPGRSTWELLDFGDVVVHLQTADQRAFYDLEGLYADAEDIELDAVAAQDQAAGASYQVRL</sequence>
<dbReference type="SUPFAM" id="SSF81301">
    <property type="entry name" value="Nucleotidyltransferase"/>
    <property type="match status" value="1"/>
</dbReference>
<reference evidence="3" key="1">
    <citation type="submission" date="2015-08" db="EMBL/GenBank/DDBJ databases">
        <authorList>
            <person name="Babu N.S."/>
            <person name="Beckwith C.J."/>
            <person name="Beseler K.G."/>
            <person name="Brison A."/>
            <person name="Carone J.V."/>
            <person name="Caskin T.P."/>
            <person name="Diamond M."/>
            <person name="Durham M.E."/>
            <person name="Foxe J.M."/>
            <person name="Go M."/>
            <person name="Henderson B.A."/>
            <person name="Jones I.B."/>
            <person name="McGettigan J.A."/>
            <person name="Micheletti S.J."/>
            <person name="Nasrallah M.E."/>
            <person name="Ortiz D."/>
            <person name="Piller C.R."/>
            <person name="Privatt S.R."/>
            <person name="Schneider S.L."/>
            <person name="Sharp S."/>
            <person name="Smith T.C."/>
            <person name="Stanton J.D."/>
            <person name="Ullery H.E."/>
            <person name="Wilson R.J."/>
            <person name="Serrano M.G."/>
            <person name="Buck G."/>
            <person name="Lee V."/>
            <person name="Wang Y."/>
            <person name="Carvalho R."/>
            <person name="Voegtly L."/>
            <person name="Shi R."/>
            <person name="Duckworth R."/>
            <person name="Johnson A."/>
            <person name="Loviza R."/>
            <person name="Walstead R."/>
            <person name="Shah Z."/>
            <person name="Kiflezghi M."/>
            <person name="Wade K."/>
            <person name="Ball S.L."/>
            <person name="Bradley K.W."/>
            <person name="Asai D.J."/>
            <person name="Bowman C.A."/>
            <person name="Russell D.A."/>
            <person name="Pope W.H."/>
            <person name="Jacobs-Sera D."/>
            <person name="Hendrix R.W."/>
            <person name="Hatfull G.F."/>
        </authorList>
    </citation>
    <scope>NUCLEOTIDE SEQUENCE</scope>
</reference>
<dbReference type="GO" id="GO:0043023">
    <property type="term" value="F:ribosomal large subunit binding"/>
    <property type="evidence" value="ECO:0007669"/>
    <property type="project" value="TreeGrafter"/>
</dbReference>
<dbReference type="GO" id="GO:0090071">
    <property type="term" value="P:negative regulation of ribosome biogenesis"/>
    <property type="evidence" value="ECO:0007669"/>
    <property type="project" value="TreeGrafter"/>
</dbReference>
<evidence type="ECO:0000313" key="3">
    <source>
        <dbReference type="EMBL" id="JAT74026.1"/>
    </source>
</evidence>
<name>A0A1D2A474_AUXPR</name>
<accession>A0A1D2A474</accession>
<protein>
    <recommendedName>
        <fullName evidence="4">Ribosome silencing factor</fullName>
    </recommendedName>
</protein>
<dbReference type="InterPro" id="IPR004394">
    <property type="entry name" value="Iojap/RsfS/C7orf30"/>
</dbReference>
<dbReference type="PANTHER" id="PTHR21043:SF2">
    <property type="entry name" value="PROTEIN IOJAP, CHLOROPLASTIC"/>
    <property type="match status" value="1"/>
</dbReference>
<dbReference type="EMBL" id="GDKF01004596">
    <property type="protein sequence ID" value="JAT74026.1"/>
    <property type="molecule type" value="Transcribed_RNA"/>
</dbReference>
<feature type="non-terminal residue" evidence="3">
    <location>
        <position position="1"/>
    </location>
</feature>
<evidence type="ECO:0000256" key="1">
    <source>
        <dbReference type="ARBA" id="ARBA00010574"/>
    </source>
</evidence>
<organism evidence="3">
    <name type="scientific">Auxenochlorella protothecoides</name>
    <name type="common">Green microalga</name>
    <name type="synonym">Chlorella protothecoides</name>
    <dbReference type="NCBI Taxonomy" id="3075"/>
    <lineage>
        <taxon>Eukaryota</taxon>
        <taxon>Viridiplantae</taxon>
        <taxon>Chlorophyta</taxon>
        <taxon>core chlorophytes</taxon>
        <taxon>Trebouxiophyceae</taxon>
        <taxon>Chlorellales</taxon>
        <taxon>Chlorellaceae</taxon>
        <taxon>Auxenochlorella</taxon>
    </lineage>
</organism>
<dbReference type="Pfam" id="PF02410">
    <property type="entry name" value="RsfS"/>
    <property type="match status" value="1"/>
</dbReference>
<feature type="compositionally biased region" description="Low complexity" evidence="2">
    <location>
        <begin position="106"/>
        <end position="115"/>
    </location>
</feature>
<dbReference type="PANTHER" id="PTHR21043">
    <property type="entry name" value="IOJAP SUPERFAMILY ORTHOLOG"/>
    <property type="match status" value="1"/>
</dbReference>
<comment type="similarity">
    <text evidence="1">Belongs to the Iojap/RsfS family.</text>
</comment>
<feature type="compositionally biased region" description="Pro residues" evidence="2">
    <location>
        <begin position="90"/>
        <end position="105"/>
    </location>
</feature>
<evidence type="ECO:0008006" key="4">
    <source>
        <dbReference type="Google" id="ProtNLM"/>
    </source>
</evidence>
<gene>
    <name evidence="3" type="ORF">g.2038</name>
</gene>
<dbReference type="Gene3D" id="3.30.460.10">
    <property type="entry name" value="Beta Polymerase, domain 2"/>
    <property type="match status" value="1"/>
</dbReference>
<feature type="region of interest" description="Disordered" evidence="2">
    <location>
        <begin position="77"/>
        <end position="117"/>
    </location>
</feature>